<dbReference type="OrthoDB" id="5493262at2"/>
<dbReference type="Proteomes" id="UP000007590">
    <property type="component" value="Chromosome"/>
</dbReference>
<evidence type="ECO:0008006" key="4">
    <source>
        <dbReference type="Google" id="ProtNLM"/>
    </source>
</evidence>
<evidence type="ECO:0000313" key="2">
    <source>
        <dbReference type="EMBL" id="AFD07118.1"/>
    </source>
</evidence>
<dbReference type="PANTHER" id="PTHR41913:SF1">
    <property type="entry name" value="DUF1684 DOMAIN-CONTAINING PROTEIN"/>
    <property type="match status" value="1"/>
</dbReference>
<dbReference type="KEGG" id="scn:Solca_2063"/>
<evidence type="ECO:0000256" key="1">
    <source>
        <dbReference type="SAM" id="SignalP"/>
    </source>
</evidence>
<organism evidence="2 3">
    <name type="scientific">Solitalea canadensis (strain ATCC 29591 / DSM 3403 / JCM 21819 / LMG 8368 / NBRC 15130 / NCIMB 12057 / USAM 9D)</name>
    <name type="common">Flexibacter canadensis</name>
    <dbReference type="NCBI Taxonomy" id="929556"/>
    <lineage>
        <taxon>Bacteria</taxon>
        <taxon>Pseudomonadati</taxon>
        <taxon>Bacteroidota</taxon>
        <taxon>Sphingobacteriia</taxon>
        <taxon>Sphingobacteriales</taxon>
        <taxon>Sphingobacteriaceae</taxon>
        <taxon>Solitalea</taxon>
    </lineage>
</organism>
<accession>H8KQX2</accession>
<evidence type="ECO:0000313" key="3">
    <source>
        <dbReference type="Proteomes" id="UP000007590"/>
    </source>
</evidence>
<feature type="chain" id="PRO_5003613299" description="DUF1684 domain-containing protein" evidence="1">
    <location>
        <begin position="20"/>
        <end position="197"/>
    </location>
</feature>
<dbReference type="EMBL" id="CP003349">
    <property type="protein sequence ID" value="AFD07118.1"/>
    <property type="molecule type" value="Genomic_DNA"/>
</dbReference>
<protein>
    <recommendedName>
        <fullName evidence="4">DUF1684 domain-containing protein</fullName>
    </recommendedName>
</protein>
<dbReference type="InterPro" id="IPR012467">
    <property type="entry name" value="DUF1684"/>
</dbReference>
<dbReference type="PANTHER" id="PTHR41913">
    <property type="entry name" value="DUF1684 DOMAIN-CONTAINING PROTEIN"/>
    <property type="match status" value="1"/>
</dbReference>
<gene>
    <name evidence="2" type="ordered locus">Solca_2063</name>
</gene>
<dbReference type="eggNOG" id="COG3358">
    <property type="taxonomic scope" value="Bacteria"/>
</dbReference>
<dbReference type="AlphaFoldDB" id="H8KQX2"/>
<feature type="signal peptide" evidence="1">
    <location>
        <begin position="1"/>
        <end position="19"/>
    </location>
</feature>
<dbReference type="RefSeq" id="WP_014680345.1">
    <property type="nucleotide sequence ID" value="NC_017770.1"/>
</dbReference>
<proteinExistence type="predicted"/>
<sequence>MKRLLLTLTLLLTGICLKAQTSYIEEIKHYQKELNEEFASPEKSPLTEEDRAKFKELPFFPINEAYKVEAKFIRTHNSVPFEMPTTTARKPVYEKYGEAHFKLNGKDLVLSIYQSHSLREKAEYKDHLFLPFMDLTNGEESYGGGRFLDLTIPEDDTIVIDFNKAYNPYCAYNHKYSCPIPPKENDMNTEIKAGVKK</sequence>
<keyword evidence="1" id="KW-0732">Signal</keyword>
<dbReference type="Pfam" id="PF07920">
    <property type="entry name" value="DUF1684"/>
    <property type="match status" value="1"/>
</dbReference>
<dbReference type="HOGENOM" id="CLU_090976_1_0_10"/>
<reference evidence="2" key="1">
    <citation type="submission" date="2012-02" db="EMBL/GenBank/DDBJ databases">
        <title>The complete genome of Solitalea canadensis DSM 3403.</title>
        <authorList>
            <consortium name="US DOE Joint Genome Institute (JGI-PGF)"/>
            <person name="Lucas S."/>
            <person name="Copeland A."/>
            <person name="Lapidus A."/>
            <person name="Glavina del Rio T."/>
            <person name="Dalin E."/>
            <person name="Tice H."/>
            <person name="Bruce D."/>
            <person name="Goodwin L."/>
            <person name="Pitluck S."/>
            <person name="Peters L."/>
            <person name="Ovchinnikova G."/>
            <person name="Lu M."/>
            <person name="Kyrpides N."/>
            <person name="Mavromatis K."/>
            <person name="Ivanova N."/>
            <person name="Brettin T."/>
            <person name="Detter J.C."/>
            <person name="Han C."/>
            <person name="Larimer F."/>
            <person name="Land M."/>
            <person name="Hauser L."/>
            <person name="Markowitz V."/>
            <person name="Cheng J.-F."/>
            <person name="Hugenholtz P."/>
            <person name="Woyke T."/>
            <person name="Wu D."/>
            <person name="Spring S."/>
            <person name="Schroeder M."/>
            <person name="Kopitz M."/>
            <person name="Brambilla E."/>
            <person name="Klenk H.-P."/>
            <person name="Eisen J.A."/>
        </authorList>
    </citation>
    <scope>NUCLEOTIDE SEQUENCE</scope>
    <source>
        <strain evidence="2">DSM 3403</strain>
    </source>
</reference>
<keyword evidence="3" id="KW-1185">Reference proteome</keyword>
<name>H8KQX2_SOLCM</name>